<dbReference type="Gene3D" id="3.40.50.720">
    <property type="entry name" value="NAD(P)-binding Rossmann-like Domain"/>
    <property type="match status" value="1"/>
</dbReference>
<dbReference type="PIRSF" id="PIRSF001439">
    <property type="entry name" value="CryM"/>
    <property type="match status" value="1"/>
</dbReference>
<organism evidence="1">
    <name type="scientific">Ornithinibacillus sp. 4-3</name>
    <dbReference type="NCBI Taxonomy" id="3231488"/>
    <lineage>
        <taxon>Bacteria</taxon>
        <taxon>Bacillati</taxon>
        <taxon>Bacillota</taxon>
        <taxon>Bacilli</taxon>
        <taxon>Bacillales</taxon>
        <taxon>Bacillaceae</taxon>
        <taxon>Ornithinibacillus</taxon>
    </lineage>
</organism>
<dbReference type="GO" id="GO:0005737">
    <property type="term" value="C:cytoplasm"/>
    <property type="evidence" value="ECO:0007669"/>
    <property type="project" value="TreeGrafter"/>
</dbReference>
<accession>A0AB39HU75</accession>
<dbReference type="PANTHER" id="PTHR13812">
    <property type="entry name" value="KETIMINE REDUCTASE MU-CRYSTALLIN"/>
    <property type="match status" value="1"/>
</dbReference>
<dbReference type="InterPro" id="IPR003462">
    <property type="entry name" value="ODC_Mu_crystall"/>
</dbReference>
<gene>
    <name evidence="1" type="ORF">AB4Y30_04085</name>
</gene>
<proteinExistence type="predicted"/>
<reference evidence="1" key="1">
    <citation type="submission" date="2024-07" db="EMBL/GenBank/DDBJ databases">
        <title>Halotolerant mesophilic bacterium Ornithinibacillus sp. 4-3, sp. nov., isolated from soil.</title>
        <authorList>
            <person name="Sidarenka A.V."/>
            <person name="Guliayeva D.E."/>
            <person name="Leanovich S.I."/>
            <person name="Hileuskaya K.S."/>
            <person name="Akhremchuk A.E."/>
            <person name="Sikolenko M.A."/>
            <person name="Valentovich L.N."/>
        </authorList>
    </citation>
    <scope>NUCLEOTIDE SEQUENCE</scope>
    <source>
        <strain evidence="1">4-3</strain>
    </source>
</reference>
<dbReference type="InterPro" id="IPR023401">
    <property type="entry name" value="ODC_N"/>
</dbReference>
<dbReference type="Gene3D" id="3.30.1780.10">
    <property type="entry name" value="ornithine cyclodeaminase, domain 1"/>
    <property type="match status" value="1"/>
</dbReference>
<dbReference type="RefSeq" id="WP_368654224.1">
    <property type="nucleotide sequence ID" value="NZ_CP162599.1"/>
</dbReference>
<dbReference type="InterPro" id="IPR036291">
    <property type="entry name" value="NAD(P)-bd_dom_sf"/>
</dbReference>
<dbReference type="EMBL" id="CP162599">
    <property type="protein sequence ID" value="XDK33546.1"/>
    <property type="molecule type" value="Genomic_DNA"/>
</dbReference>
<dbReference type="AlphaFoldDB" id="A0AB39HU75"/>
<dbReference type="SUPFAM" id="SSF51735">
    <property type="entry name" value="NAD(P)-binding Rossmann-fold domains"/>
    <property type="match status" value="1"/>
</dbReference>
<evidence type="ECO:0000313" key="1">
    <source>
        <dbReference type="EMBL" id="XDK33546.1"/>
    </source>
</evidence>
<dbReference type="Pfam" id="PF02423">
    <property type="entry name" value="OCD_Mu_crystall"/>
    <property type="match status" value="1"/>
</dbReference>
<protein>
    <submittedName>
        <fullName evidence="1">Ornithine cyclodeaminase family protein</fullName>
    </submittedName>
</protein>
<sequence>MSTKILFLNQDDILKCGGGEMSLAVDAMEKVFSLHQKKEYILPNKSVLRWGGMESESTRGRINSMPASIGGDFNSVGIKWISSAPQNPEKYGMPRATGVIILNDYETLMPIAIMDGMLLSAMRTGANSGVVAKYLAKENSEVLGLIGAGVQNKTQLLAMKHVMGNLKKVKIADLNKERAESFADEMSKKVNLPIEVVDKAEEAVRNSDVIITATVTKKPIVQADWISEGALYIHVGSHECEFDVIEKADKVVVDDWEELKHRGVETISIMYAEGKFQENEIHAHLGEVVNAVKPARTNDKEFIYFSSVGLGIQDVALASVIYERAREKNIGKELDLWGESTYLHQAKKVMK</sequence>
<name>A0AB39HU75_9BACI</name>
<dbReference type="PANTHER" id="PTHR13812:SF19">
    <property type="entry name" value="KETIMINE REDUCTASE MU-CRYSTALLIN"/>
    <property type="match status" value="1"/>
</dbReference>